<keyword evidence="3" id="KW-1185">Reference proteome</keyword>
<dbReference type="EMBL" id="MNCJ02000325">
    <property type="protein sequence ID" value="KAF5786254.1"/>
    <property type="molecule type" value="Genomic_DNA"/>
</dbReference>
<dbReference type="AlphaFoldDB" id="A0A251TJR6"/>
<evidence type="ECO:0000313" key="2">
    <source>
        <dbReference type="EMBL" id="OTG11378.1"/>
    </source>
</evidence>
<protein>
    <submittedName>
        <fullName evidence="2">Uncharacterized protein</fullName>
    </submittedName>
</protein>
<reference evidence="1" key="3">
    <citation type="submission" date="2020-06" db="EMBL/GenBank/DDBJ databases">
        <title>Helianthus annuus Genome sequencing and assembly Release 2.</title>
        <authorList>
            <person name="Gouzy J."/>
            <person name="Langlade N."/>
            <person name="Munos S."/>
        </authorList>
    </citation>
    <scope>NUCLEOTIDE SEQUENCE</scope>
    <source>
        <tissue evidence="1">Leaves</tissue>
    </source>
</reference>
<sequence length="97" mass="11121">MVLELFLKAANLILWKEGCHIFCWLTHLCVATPSEWRKTLSNPDKDVILLDVRNAQDKLTPFGKMQAYVNLEDSMALLGYEEPEQLVWSIGKQSVDL</sequence>
<proteinExistence type="predicted"/>
<evidence type="ECO:0000313" key="1">
    <source>
        <dbReference type="EMBL" id="KAF5786254.1"/>
    </source>
</evidence>
<reference evidence="2" key="2">
    <citation type="submission" date="2017-02" db="EMBL/GenBank/DDBJ databases">
        <title>Sunflower complete genome.</title>
        <authorList>
            <person name="Langlade N."/>
            <person name="Munos S."/>
        </authorList>
    </citation>
    <scope>NUCLEOTIDE SEQUENCE [LARGE SCALE GENOMIC DNA]</scope>
    <source>
        <tissue evidence="2">Leaves</tissue>
    </source>
</reference>
<dbReference type="InParanoid" id="A0A251TJR6"/>
<organism evidence="2 3">
    <name type="scientific">Helianthus annuus</name>
    <name type="common">Common sunflower</name>
    <dbReference type="NCBI Taxonomy" id="4232"/>
    <lineage>
        <taxon>Eukaryota</taxon>
        <taxon>Viridiplantae</taxon>
        <taxon>Streptophyta</taxon>
        <taxon>Embryophyta</taxon>
        <taxon>Tracheophyta</taxon>
        <taxon>Spermatophyta</taxon>
        <taxon>Magnoliopsida</taxon>
        <taxon>eudicotyledons</taxon>
        <taxon>Gunneridae</taxon>
        <taxon>Pentapetalae</taxon>
        <taxon>asterids</taxon>
        <taxon>campanulids</taxon>
        <taxon>Asterales</taxon>
        <taxon>Asteraceae</taxon>
        <taxon>Asteroideae</taxon>
        <taxon>Heliantheae alliance</taxon>
        <taxon>Heliantheae</taxon>
        <taxon>Helianthus</taxon>
    </lineage>
</organism>
<dbReference type="EMBL" id="CM007899">
    <property type="protein sequence ID" value="OTG11378.1"/>
    <property type="molecule type" value="Genomic_DNA"/>
</dbReference>
<evidence type="ECO:0000313" key="3">
    <source>
        <dbReference type="Proteomes" id="UP000215914"/>
    </source>
</evidence>
<name>A0A251TJR6_HELAN</name>
<dbReference type="Gramene" id="mRNA:HanXRQr2_Chr10g0438641">
    <property type="protein sequence ID" value="mRNA:HanXRQr2_Chr10g0438641"/>
    <property type="gene ID" value="HanXRQr2_Chr10g0438641"/>
</dbReference>
<reference evidence="1 3" key="1">
    <citation type="journal article" date="2017" name="Nature">
        <title>The sunflower genome provides insights into oil metabolism, flowering and Asterid evolution.</title>
        <authorList>
            <person name="Badouin H."/>
            <person name="Gouzy J."/>
            <person name="Grassa C.J."/>
            <person name="Murat F."/>
            <person name="Staton S.E."/>
            <person name="Cottret L."/>
            <person name="Lelandais-Briere C."/>
            <person name="Owens G.L."/>
            <person name="Carrere S."/>
            <person name="Mayjonade B."/>
            <person name="Legrand L."/>
            <person name="Gill N."/>
            <person name="Kane N.C."/>
            <person name="Bowers J.E."/>
            <person name="Hubner S."/>
            <person name="Bellec A."/>
            <person name="Berard A."/>
            <person name="Berges H."/>
            <person name="Blanchet N."/>
            <person name="Boniface M.C."/>
            <person name="Brunel D."/>
            <person name="Catrice O."/>
            <person name="Chaidir N."/>
            <person name="Claudel C."/>
            <person name="Donnadieu C."/>
            <person name="Faraut T."/>
            <person name="Fievet G."/>
            <person name="Helmstetter N."/>
            <person name="King M."/>
            <person name="Knapp S.J."/>
            <person name="Lai Z."/>
            <person name="Le Paslier M.C."/>
            <person name="Lippi Y."/>
            <person name="Lorenzon L."/>
            <person name="Mandel J.R."/>
            <person name="Marage G."/>
            <person name="Marchand G."/>
            <person name="Marquand E."/>
            <person name="Bret-Mestries E."/>
            <person name="Morien E."/>
            <person name="Nambeesan S."/>
            <person name="Nguyen T."/>
            <person name="Pegot-Espagnet P."/>
            <person name="Pouilly N."/>
            <person name="Raftis F."/>
            <person name="Sallet E."/>
            <person name="Schiex T."/>
            <person name="Thomas J."/>
            <person name="Vandecasteele C."/>
            <person name="Vares D."/>
            <person name="Vear F."/>
            <person name="Vautrin S."/>
            <person name="Crespi M."/>
            <person name="Mangin B."/>
            <person name="Burke J.M."/>
            <person name="Salse J."/>
            <person name="Munos S."/>
            <person name="Vincourt P."/>
            <person name="Rieseberg L.H."/>
            <person name="Langlade N.B."/>
        </authorList>
    </citation>
    <scope>NUCLEOTIDE SEQUENCE [LARGE SCALE GENOMIC DNA]</scope>
    <source>
        <strain evidence="3">cv. SF193</strain>
        <tissue evidence="1">Leaves</tissue>
    </source>
</reference>
<dbReference type="Proteomes" id="UP000215914">
    <property type="component" value="Chromosome 10"/>
</dbReference>
<gene>
    <name evidence="2" type="ORF">HannXRQ_Chr10g0298051</name>
    <name evidence="1" type="ORF">HanXRQr2_Chr10g0438641</name>
</gene>
<accession>A0A251TJR6</accession>